<name>A0A8J2LXS2_9BILA</name>
<dbReference type="PROSITE" id="PS50001">
    <property type="entry name" value="SH2"/>
    <property type="match status" value="1"/>
</dbReference>
<protein>
    <recommendedName>
        <fullName evidence="2">SH2 domain-containing protein</fullName>
    </recommendedName>
</protein>
<dbReference type="AlphaFoldDB" id="A0A8J2LXS2"/>
<evidence type="ECO:0000313" key="3">
    <source>
        <dbReference type="EMBL" id="CAG9535604.1"/>
    </source>
</evidence>
<feature type="domain" description="SH2" evidence="2">
    <location>
        <begin position="9"/>
        <end position="81"/>
    </location>
</feature>
<accession>A0A8J2LXS2</accession>
<proteinExistence type="predicted"/>
<keyword evidence="1" id="KW-0727">SH2 domain</keyword>
<dbReference type="InterPro" id="IPR000980">
    <property type="entry name" value="SH2"/>
</dbReference>
<organism evidence="3 4">
    <name type="scientific">Cercopithifilaria johnstoni</name>
    <dbReference type="NCBI Taxonomy" id="2874296"/>
    <lineage>
        <taxon>Eukaryota</taxon>
        <taxon>Metazoa</taxon>
        <taxon>Ecdysozoa</taxon>
        <taxon>Nematoda</taxon>
        <taxon>Chromadorea</taxon>
        <taxon>Rhabditida</taxon>
        <taxon>Spirurina</taxon>
        <taxon>Spiruromorpha</taxon>
        <taxon>Filarioidea</taxon>
        <taxon>Onchocercidae</taxon>
        <taxon>Cercopithifilaria</taxon>
    </lineage>
</organism>
<dbReference type="OrthoDB" id="9938362at2759"/>
<comment type="caution">
    <text evidence="3">The sequence shown here is derived from an EMBL/GenBank/DDBJ whole genome shotgun (WGS) entry which is preliminary data.</text>
</comment>
<dbReference type="EMBL" id="CAKAEH010001389">
    <property type="protein sequence ID" value="CAG9535604.1"/>
    <property type="molecule type" value="Genomic_DNA"/>
</dbReference>
<sequence>MDQNHFDKYYHGFLTKRDIKPLLKKDGDFLIRKIDWKGAITLSLDVYANKELKHFIINQNANGEIYIDKVKVNIFYQLQLN</sequence>
<gene>
    <name evidence="3" type="ORF">CJOHNSTONI_LOCUS5611</name>
</gene>
<keyword evidence="4" id="KW-1185">Reference proteome</keyword>
<reference evidence="3" key="1">
    <citation type="submission" date="2021-09" db="EMBL/GenBank/DDBJ databases">
        <authorList>
            <consortium name="Pathogen Informatics"/>
        </authorList>
    </citation>
    <scope>NUCLEOTIDE SEQUENCE</scope>
</reference>
<dbReference type="Proteomes" id="UP000746747">
    <property type="component" value="Unassembled WGS sequence"/>
</dbReference>
<evidence type="ECO:0000313" key="4">
    <source>
        <dbReference type="Proteomes" id="UP000746747"/>
    </source>
</evidence>
<dbReference type="SUPFAM" id="SSF55550">
    <property type="entry name" value="SH2 domain"/>
    <property type="match status" value="1"/>
</dbReference>
<dbReference type="Gene3D" id="3.30.505.10">
    <property type="entry name" value="SH2 domain"/>
    <property type="match status" value="1"/>
</dbReference>
<evidence type="ECO:0000259" key="2">
    <source>
        <dbReference type="PROSITE" id="PS50001"/>
    </source>
</evidence>
<dbReference type="InterPro" id="IPR036860">
    <property type="entry name" value="SH2_dom_sf"/>
</dbReference>
<evidence type="ECO:0000256" key="1">
    <source>
        <dbReference type="PROSITE-ProRule" id="PRU00191"/>
    </source>
</evidence>
<dbReference type="Pfam" id="PF00017">
    <property type="entry name" value="SH2"/>
    <property type="match status" value="1"/>
</dbReference>